<feature type="compositionally biased region" description="Polar residues" evidence="1">
    <location>
        <begin position="658"/>
        <end position="678"/>
    </location>
</feature>
<sequence length="1619" mass="177132">MGVDTRRPILPAPTESIVDTTGGSTTATDLATDISRRTDKSSYSIPDDGRPVTISTHRKHRPRAEDSKLSHSSHHSQTSLLIEYFEGGKGSGALVSRPSVRVRVTPSSGRKHKEHVQITDSSGKKSYSRRISFSSPSKQKSQGEHAGDDQSTSSSIGTDENQQSSSRPPVEIELMNRDHTSELSTLSRDARYIHPTSDISSMPADSLLEASSSGPRRKRSQSLERERTQDSKVYLKTPSRQRSRSLSTERIAHRVAEKLSNDPREVATSKDPQSEKYKGDPQQADPKSPRRRLFREEDMSPESSLLSASAVSSRRRSGDQYSIRSGTSKSSINNPKLLETVEDAIRRLILPELKELKKDQKVISNTSKFERDMNASYSSASSPKDELGRRLSKHASAPNVRKPKVVLNKDSRDEGIVLSGESVPSQQERRPSKDTDTTSDGSYVKWAQRPELSEQDKLRRQRSKGLRDAEKAAIVGSALTAAALKHHDSRSSIDKNEGRKASGSRSRAGSINETELVFRKHNVAPMPFRSAIESDITRGSLLSEQTAEPSSPLFDSKIQDTSHGSPRQLASPTSRTPTRTPLDSRYELKHSNLSSHNLSIHSSSDHDLREKSRSPGSDASAGAIAAAAAANLLDVHSGHRGLDFNDISNRRRTLSPIQSVASNQSESHIRQDSTQQGEQGPLKDERELEPRLSIDSLSSAPSTDLARSTRDGPSFASQSEIMRHHKSGPELGYEQSPEQSPRPREWQEYSDVDGEHDYRNSMAETTSTENRRMTGYTEESDVDYMEKVNQGQPVAGIGANPQYVHPVAVESAVASLLDPSILDTKSNQSGGNRSQASEPRQLGDQSPRPMERGLQTPHGSRQGSPLKQRQDASPDATSFPRRMGATSPPQSVTQSLDDQAEPSHMFMDALHDGSPAGGHSPDSESEINTNPSIIQGPAHEGKWTYDHTPSKGAQSPLFDNANVAAGSAGIDPMEKSGYNQNYYAEDGYENDGYYDQQYPRGHMFDTPSGLRDEGYVSAANPLSPGAETPEVADKGFGGIDANGMGLFDNPAGADDQFMPSHQRQISGYSHGIGSPLYDSATGRGIDQIQSKDIIALMDHLTVRDAQRNARDTEILVTLVRSAAEMRNSFEEMKKFIAQQDGLLMEASDKQHDRTYRALGGPRPLPASGARSARQSTMDDGDDMRSKRKNVFKRALKGLSLKSSNDLTKIEEMLEQLLEEVEALRAGQDDRFPGNGNRGPSVDPEGYEPEGQAGTASSGAHSGYLSMYARPMPDSGANAPGVNPSLEAGEKLRPDDRGAFLSPNPTSNINSQQERAGSEPLSSPPRVPVASGALSNETTPKTNEKTRKHKSSSSSFFPKISRWSKTTASSMGDNIRHSIQPSRKDRESFDASRSGSDLANGPYRTADYYDPQGDDRLRSNYTLEDQQQENRPPSPLVPSQVSEAPKYRAHRDSLDLQHPQPRQGPTGRYQSQLESQARIYGMPAGATYDQWGSNPSLSGANAIQGYGGSPLSPISDADMSETSSRANRQPGPPRPPKIKDDGPLIPERASKVSSNDDERSYGDRVVSRSSAMNASPRNTPPPRKPTGPRPLNSGSQYSPNRRRRSHYQGSPDQVDDEHLY</sequence>
<feature type="compositionally biased region" description="Basic and acidic residues" evidence="1">
    <location>
        <begin position="681"/>
        <end position="692"/>
    </location>
</feature>
<feature type="compositionally biased region" description="Low complexity" evidence="1">
    <location>
        <begin position="303"/>
        <end position="312"/>
    </location>
</feature>
<dbReference type="PANTHER" id="PTHR42105">
    <property type="entry name" value="DIM2-ASSOCIATED PROTEIN 1"/>
    <property type="match status" value="1"/>
</dbReference>
<dbReference type="Proteomes" id="UP000452235">
    <property type="component" value="Unassembled WGS sequence"/>
</dbReference>
<feature type="region of interest" description="Disordered" evidence="1">
    <location>
        <begin position="658"/>
        <end position="774"/>
    </location>
</feature>
<organism evidence="2 3">
    <name type="scientific">Aspergillus terreus</name>
    <dbReference type="NCBI Taxonomy" id="33178"/>
    <lineage>
        <taxon>Eukaryota</taxon>
        <taxon>Fungi</taxon>
        <taxon>Dikarya</taxon>
        <taxon>Ascomycota</taxon>
        <taxon>Pezizomycotina</taxon>
        <taxon>Eurotiomycetes</taxon>
        <taxon>Eurotiomycetidae</taxon>
        <taxon>Eurotiales</taxon>
        <taxon>Aspergillaceae</taxon>
        <taxon>Aspergillus</taxon>
        <taxon>Aspergillus subgen. Circumdati</taxon>
    </lineage>
</organism>
<feature type="compositionally biased region" description="Pro residues" evidence="1">
    <location>
        <begin position="1577"/>
        <end position="1587"/>
    </location>
</feature>
<feature type="compositionally biased region" description="Polar residues" evidence="1">
    <location>
        <begin position="823"/>
        <end position="838"/>
    </location>
</feature>
<proteinExistence type="predicted"/>
<feature type="compositionally biased region" description="Basic and acidic residues" evidence="1">
    <location>
        <begin position="603"/>
        <end position="613"/>
    </location>
</feature>
<comment type="caution">
    <text evidence="2">The sequence shown here is derived from an EMBL/GenBank/DDBJ whole genome shotgun (WGS) entry which is preliminary data.</text>
</comment>
<feature type="compositionally biased region" description="Polar residues" evidence="1">
    <location>
        <begin position="887"/>
        <end position="897"/>
    </location>
</feature>
<feature type="compositionally biased region" description="Low complexity" evidence="1">
    <location>
        <begin position="129"/>
        <end position="138"/>
    </location>
</feature>
<evidence type="ECO:0000256" key="1">
    <source>
        <dbReference type="SAM" id="MobiDB-lite"/>
    </source>
</evidence>
<feature type="compositionally biased region" description="Basic and acidic residues" evidence="1">
    <location>
        <begin position="1287"/>
        <end position="1297"/>
    </location>
</feature>
<feature type="compositionally biased region" description="Low complexity" evidence="1">
    <location>
        <begin position="571"/>
        <end position="581"/>
    </location>
</feature>
<feature type="compositionally biased region" description="Polar residues" evidence="1">
    <location>
        <begin position="238"/>
        <end position="248"/>
    </location>
</feature>
<feature type="compositionally biased region" description="Polar residues" evidence="1">
    <location>
        <begin position="1362"/>
        <end position="1380"/>
    </location>
</feature>
<protein>
    <submittedName>
        <fullName evidence="2">Uncharacterized protein</fullName>
    </submittedName>
</protein>
<feature type="compositionally biased region" description="Polar residues" evidence="1">
    <location>
        <begin position="695"/>
        <end position="706"/>
    </location>
</feature>
<feature type="region of interest" description="Disordered" evidence="1">
    <location>
        <begin position="90"/>
        <end position="337"/>
    </location>
</feature>
<feature type="compositionally biased region" description="Polar residues" evidence="1">
    <location>
        <begin position="149"/>
        <end position="167"/>
    </location>
</feature>
<feature type="region of interest" description="Disordered" evidence="1">
    <location>
        <begin position="822"/>
        <end position="955"/>
    </location>
</feature>
<feature type="region of interest" description="Disordered" evidence="1">
    <location>
        <begin position="543"/>
        <end position="620"/>
    </location>
</feature>
<evidence type="ECO:0000313" key="2">
    <source>
        <dbReference type="EMBL" id="GFF17107.1"/>
    </source>
</evidence>
<feature type="compositionally biased region" description="Basic and acidic residues" evidence="1">
    <location>
        <begin position="221"/>
        <end position="230"/>
    </location>
</feature>
<dbReference type="VEuPathDB" id="FungiDB:ATEG_03215"/>
<feature type="region of interest" description="Disordered" evidence="1">
    <location>
        <begin position="484"/>
        <end position="513"/>
    </location>
</feature>
<feature type="compositionally biased region" description="Low complexity" evidence="1">
    <location>
        <begin position="591"/>
        <end position="602"/>
    </location>
</feature>
<reference evidence="2 3" key="1">
    <citation type="submission" date="2020-01" db="EMBL/GenBank/DDBJ databases">
        <title>Aspergillus terreus IFO 6365 whole genome shotgun sequence.</title>
        <authorList>
            <person name="Kanamasa S."/>
            <person name="Takahashi H."/>
        </authorList>
    </citation>
    <scope>NUCLEOTIDE SEQUENCE [LARGE SCALE GENOMIC DNA]</scope>
    <source>
        <strain evidence="2 3">IFO 6365</strain>
    </source>
</reference>
<feature type="compositionally biased region" description="Polar residues" evidence="1">
    <location>
        <begin position="319"/>
        <end position="334"/>
    </location>
</feature>
<gene>
    <name evidence="2" type="ORF">ATEIFO6365_0006044400</name>
</gene>
<dbReference type="PANTHER" id="PTHR42105:SF1">
    <property type="entry name" value="TRANSALDOLASE"/>
    <property type="match status" value="1"/>
</dbReference>
<feature type="compositionally biased region" description="Polar residues" evidence="1">
    <location>
        <begin position="1489"/>
        <end position="1500"/>
    </location>
</feature>
<feature type="region of interest" description="Disordered" evidence="1">
    <location>
        <begin position="1156"/>
        <end position="1186"/>
    </location>
</feature>
<evidence type="ECO:0000313" key="3">
    <source>
        <dbReference type="Proteomes" id="UP000452235"/>
    </source>
</evidence>
<feature type="compositionally biased region" description="Basic and acidic residues" evidence="1">
    <location>
        <begin position="427"/>
        <end position="436"/>
    </location>
</feature>
<dbReference type="EMBL" id="BLJY01000006">
    <property type="protein sequence ID" value="GFF17107.1"/>
    <property type="molecule type" value="Genomic_DNA"/>
</dbReference>
<feature type="compositionally biased region" description="Basic and acidic residues" evidence="1">
    <location>
        <begin position="485"/>
        <end position="500"/>
    </location>
</feature>
<feature type="compositionally biased region" description="Polar residues" evidence="1">
    <location>
        <begin position="857"/>
        <end position="867"/>
    </location>
</feature>
<feature type="compositionally biased region" description="Polar residues" evidence="1">
    <location>
        <begin position="1418"/>
        <end position="1441"/>
    </location>
</feature>
<feature type="compositionally biased region" description="Basic and acidic residues" evidence="1">
    <location>
        <begin position="939"/>
        <end position="949"/>
    </location>
</feature>
<accession>A0A5M3YX07</accession>
<feature type="compositionally biased region" description="Polar residues" evidence="1">
    <location>
        <begin position="17"/>
        <end position="29"/>
    </location>
</feature>
<feature type="compositionally biased region" description="Basic and acidic residues" evidence="1">
    <location>
        <begin position="250"/>
        <end position="279"/>
    </location>
</feature>
<feature type="compositionally biased region" description="Polar residues" evidence="1">
    <location>
        <begin position="1302"/>
        <end position="1314"/>
    </location>
</feature>
<dbReference type="OrthoDB" id="5382102at2759"/>
<name>A0A5M3YX07_ASPTE</name>
<feature type="region of interest" description="Disordered" evidence="1">
    <location>
        <begin position="357"/>
        <end position="469"/>
    </location>
</feature>
<feature type="region of interest" description="Disordered" evidence="1">
    <location>
        <begin position="1224"/>
        <end position="1619"/>
    </location>
</feature>
<feature type="compositionally biased region" description="Polar residues" evidence="1">
    <location>
        <begin position="559"/>
        <end position="570"/>
    </location>
</feature>
<keyword evidence="3" id="KW-1185">Reference proteome</keyword>
<feature type="compositionally biased region" description="Basic and acidic residues" evidence="1">
    <location>
        <begin position="1536"/>
        <end position="1565"/>
    </location>
</feature>
<feature type="region of interest" description="Disordered" evidence="1">
    <location>
        <begin position="1"/>
        <end position="76"/>
    </location>
</feature>
<feature type="compositionally biased region" description="Low complexity" evidence="1">
    <location>
        <begin position="95"/>
        <end position="108"/>
    </location>
</feature>
<feature type="compositionally biased region" description="Basic and acidic residues" evidence="1">
    <location>
        <begin position="741"/>
        <end position="759"/>
    </location>
</feature>
<feature type="compositionally biased region" description="Low complexity" evidence="1">
    <location>
        <begin position="501"/>
        <end position="510"/>
    </location>
</feature>